<dbReference type="Proteomes" id="UP000198806">
    <property type="component" value="Unassembled WGS sequence"/>
</dbReference>
<gene>
    <name evidence="2" type="ORF">SAMN04489757_13433</name>
</gene>
<keyword evidence="3" id="KW-1185">Reference proteome</keyword>
<reference evidence="2 3" key="1">
    <citation type="submission" date="2016-10" db="EMBL/GenBank/DDBJ databases">
        <authorList>
            <person name="de Groot N.N."/>
        </authorList>
    </citation>
    <scope>NUCLEOTIDE SEQUENCE [LARGE SCALE GENOMIC DNA]</scope>
    <source>
        <strain evidence="2 3">DSM 1283</strain>
    </source>
</reference>
<sequence length="73" mass="8083">MGAKMEIIKLREEYIKLGQALKAAGLVESGVDAKFVIQDGLVKVNGSVELQRGKKLYSGDTVEYNNQTIRIEK</sequence>
<organism evidence="2 3">
    <name type="scientific">Anaerocolumna aminovalerica</name>
    <dbReference type="NCBI Taxonomy" id="1527"/>
    <lineage>
        <taxon>Bacteria</taxon>
        <taxon>Bacillati</taxon>
        <taxon>Bacillota</taxon>
        <taxon>Clostridia</taxon>
        <taxon>Lachnospirales</taxon>
        <taxon>Lachnospiraceae</taxon>
        <taxon>Anaerocolumna</taxon>
    </lineage>
</organism>
<name>A0A1I5HTR3_9FIRM</name>
<dbReference type="STRING" id="1527.SAMN04489757_13433"/>
<dbReference type="CDD" id="cd00165">
    <property type="entry name" value="S4"/>
    <property type="match status" value="1"/>
</dbReference>
<dbReference type="Gene3D" id="3.10.290.10">
    <property type="entry name" value="RNA-binding S4 domain"/>
    <property type="match status" value="1"/>
</dbReference>
<dbReference type="Pfam" id="PF13275">
    <property type="entry name" value="S4_2"/>
    <property type="match status" value="1"/>
</dbReference>
<dbReference type="AlphaFoldDB" id="A0A1I5HTR3"/>
<protein>
    <submittedName>
        <fullName evidence="2">Ribosome-associated protein</fullName>
    </submittedName>
</protein>
<evidence type="ECO:0000313" key="3">
    <source>
        <dbReference type="Proteomes" id="UP000198806"/>
    </source>
</evidence>
<dbReference type="EMBL" id="FOWD01000034">
    <property type="protein sequence ID" value="SFO51539.1"/>
    <property type="molecule type" value="Genomic_DNA"/>
</dbReference>
<keyword evidence="1" id="KW-0694">RNA-binding</keyword>
<dbReference type="InterPro" id="IPR036986">
    <property type="entry name" value="S4_RNA-bd_sf"/>
</dbReference>
<dbReference type="GO" id="GO:0003723">
    <property type="term" value="F:RNA binding"/>
    <property type="evidence" value="ECO:0007669"/>
    <property type="project" value="UniProtKB-KW"/>
</dbReference>
<proteinExistence type="predicted"/>
<evidence type="ECO:0000256" key="1">
    <source>
        <dbReference type="PROSITE-ProRule" id="PRU00182"/>
    </source>
</evidence>
<dbReference type="SUPFAM" id="SSF55174">
    <property type="entry name" value="Alpha-L RNA-binding motif"/>
    <property type="match status" value="1"/>
</dbReference>
<dbReference type="PROSITE" id="PS50889">
    <property type="entry name" value="S4"/>
    <property type="match status" value="1"/>
</dbReference>
<accession>A0A1I5HTR3</accession>
<evidence type="ECO:0000313" key="2">
    <source>
        <dbReference type="EMBL" id="SFO51539.1"/>
    </source>
</evidence>